<dbReference type="EMBL" id="JACXBF010000042">
    <property type="protein sequence ID" value="MBD2799106.1"/>
    <property type="molecule type" value="Genomic_DNA"/>
</dbReference>
<gene>
    <name evidence="3" type="ORF">ID854_01175</name>
</gene>
<dbReference type="Gene3D" id="2.30.30.40">
    <property type="entry name" value="SH3 Domains"/>
    <property type="match status" value="1"/>
</dbReference>
<dbReference type="RefSeq" id="WP_038239682.1">
    <property type="nucleotide sequence ID" value="NZ_JACXBC010000056.1"/>
</dbReference>
<dbReference type="InterPro" id="IPR014593">
    <property type="entry name" value="UCP034961_SH3_2"/>
</dbReference>
<dbReference type="Proteomes" id="UP001193920">
    <property type="component" value="Unassembled WGS sequence"/>
</dbReference>
<dbReference type="PIRSF" id="PIRSF034961">
    <property type="entry name" value="UCP034961_SH3_2"/>
    <property type="match status" value="1"/>
</dbReference>
<dbReference type="SUPFAM" id="SSF50044">
    <property type="entry name" value="SH3-domain"/>
    <property type="match status" value="2"/>
</dbReference>
<protein>
    <submittedName>
        <fullName evidence="3">SH3 domain-containing protein</fullName>
    </submittedName>
</protein>
<dbReference type="PROSITE" id="PS50002">
    <property type="entry name" value="SH3"/>
    <property type="match status" value="1"/>
</dbReference>
<evidence type="ECO:0000256" key="1">
    <source>
        <dbReference type="ARBA" id="ARBA00022443"/>
    </source>
</evidence>
<name>A0AAW3YN71_9GAMM</name>
<sequence>MLKKSTVIRDHVSTFSHPIVLKAGDIVSVSHSDIKYPCWVWVINALQINGWVPQQILHFIFPDKAICAEDYTSHELTVSSGECLYLERLLNGWYWAHKKSGETGWIPKENVIF</sequence>
<evidence type="ECO:0000259" key="2">
    <source>
        <dbReference type="PROSITE" id="PS50002"/>
    </source>
</evidence>
<dbReference type="InterPro" id="IPR036028">
    <property type="entry name" value="SH3-like_dom_sf"/>
</dbReference>
<reference evidence="3" key="1">
    <citation type="submission" date="2020-09" db="EMBL/GenBank/DDBJ databases">
        <authorList>
            <person name="Palma L."/>
            <person name="Caballero P."/>
            <person name="Berry C."/>
            <person name="Del Valle E."/>
        </authorList>
    </citation>
    <scope>NUCLEOTIDE SEQUENCE</scope>
    <source>
        <strain evidence="3">M</strain>
    </source>
</reference>
<feature type="domain" description="SH3" evidence="2">
    <location>
        <begin position="60"/>
        <end position="113"/>
    </location>
</feature>
<dbReference type="InterPro" id="IPR001452">
    <property type="entry name" value="SH3_domain"/>
</dbReference>
<proteinExistence type="predicted"/>
<organism evidence="3">
    <name type="scientific">Xenorhabdus szentirmaii</name>
    <dbReference type="NCBI Taxonomy" id="290112"/>
    <lineage>
        <taxon>Bacteria</taxon>
        <taxon>Pseudomonadati</taxon>
        <taxon>Pseudomonadota</taxon>
        <taxon>Gammaproteobacteria</taxon>
        <taxon>Enterobacterales</taxon>
        <taxon>Morganellaceae</taxon>
        <taxon>Xenorhabdus</taxon>
    </lineage>
</organism>
<keyword evidence="1" id="KW-0728">SH3 domain</keyword>
<dbReference type="CDD" id="cd00174">
    <property type="entry name" value="SH3"/>
    <property type="match status" value="1"/>
</dbReference>
<comment type="caution">
    <text evidence="3">The sequence shown here is derived from an EMBL/GenBank/DDBJ whole genome shotgun (WGS) entry which is preliminary data.</text>
</comment>
<reference evidence="3" key="2">
    <citation type="journal article" date="2024" name="Toxins">
        <title>Genome Sequence Analysis of Native Xenorhabdus Strains Isolated from Entomopathogenic Nematodes in Argentina.</title>
        <authorList>
            <person name="Palma L."/>
            <person name="Frizzo L."/>
            <person name="Kaiser S."/>
            <person name="Berry C."/>
            <person name="Caballero P."/>
            <person name="Bode H.B."/>
            <person name="Del Valle E.E."/>
        </authorList>
    </citation>
    <scope>NUCLEOTIDE SEQUENCE</scope>
    <source>
        <strain evidence="3">M</strain>
    </source>
</reference>
<evidence type="ECO:0000313" key="3">
    <source>
        <dbReference type="EMBL" id="MBD2799106.1"/>
    </source>
</evidence>
<dbReference type="AlphaFoldDB" id="A0AAW3YN71"/>
<accession>A0AAW3YN71</accession>
<dbReference type="Pfam" id="PF07653">
    <property type="entry name" value="SH3_2"/>
    <property type="match status" value="1"/>
</dbReference>